<dbReference type="GO" id="GO:0031418">
    <property type="term" value="F:L-ascorbic acid binding"/>
    <property type="evidence" value="ECO:0007669"/>
    <property type="project" value="InterPro"/>
</dbReference>
<proteinExistence type="predicted"/>
<sequence>MMLRTLAFFQGWRLVDGAVPGASPCAAELAAWLYDDARWAPPGYHALCVVPGTPESRGGSSPARHVEVWTGGHAGASPKVWAFGASGSLASFRLDVQKRTGMKRQRRWRVLPWALYDTLGGRVRDVEQLSGVLLVFEGGRWVWPGIREGFERSVQLSAPQGPALTVKLRTLTLDPLAFTVDGFVNSTAARHIVDLARPRFRRSGVEVPGGGAPADMAEARTCSEAWVDPKEDGHLEEVARRTAALTRVPRRLQEDFRMLEYKPGQQFVAHTDYYEVEDFKQHPQISSELKHGRNWLVTLYAYLSTVKKGGETYFPSTYGKPLPVNLSQCDGPSVAPRRGRALLFYSLHPDSRPNLSSMHGGCKVVRGVKYTINIWTFNQLKGLTKPDAEDREPEEPVDASKGLEL</sequence>
<dbReference type="InterPro" id="IPR006620">
    <property type="entry name" value="Pro_4_hyd_alph"/>
</dbReference>
<dbReference type="PANTHER" id="PTHR10869">
    <property type="entry name" value="PROLYL 4-HYDROXYLASE ALPHA SUBUNIT"/>
    <property type="match status" value="1"/>
</dbReference>
<feature type="chain" id="PRO_5031161089" description="Prolyl 4-hydroxylase alpha subunit domain-containing protein" evidence="7">
    <location>
        <begin position="18"/>
        <end position="405"/>
    </location>
</feature>
<evidence type="ECO:0000313" key="9">
    <source>
        <dbReference type="EMBL" id="CAD8357752.1"/>
    </source>
</evidence>
<dbReference type="InterPro" id="IPR044862">
    <property type="entry name" value="Pro_4_hyd_alph_FE2OG_OXY"/>
</dbReference>
<dbReference type="SMART" id="SM00702">
    <property type="entry name" value="P4Hc"/>
    <property type="match status" value="1"/>
</dbReference>
<accession>A0A7S0AB81</accession>
<feature type="region of interest" description="Disordered" evidence="6">
    <location>
        <begin position="385"/>
        <end position="405"/>
    </location>
</feature>
<dbReference type="GO" id="GO:0005783">
    <property type="term" value="C:endoplasmic reticulum"/>
    <property type="evidence" value="ECO:0007669"/>
    <property type="project" value="TreeGrafter"/>
</dbReference>
<keyword evidence="2" id="KW-0479">Metal-binding</keyword>
<keyword evidence="7" id="KW-0732">Signal</keyword>
<evidence type="ECO:0000259" key="8">
    <source>
        <dbReference type="SMART" id="SM00702"/>
    </source>
</evidence>
<evidence type="ECO:0000256" key="6">
    <source>
        <dbReference type="SAM" id="MobiDB-lite"/>
    </source>
</evidence>
<protein>
    <recommendedName>
        <fullName evidence="8">Prolyl 4-hydroxylase alpha subunit domain-containing protein</fullName>
    </recommendedName>
</protein>
<dbReference type="GO" id="GO:0004656">
    <property type="term" value="F:procollagen-proline 4-dioxygenase activity"/>
    <property type="evidence" value="ECO:0007669"/>
    <property type="project" value="TreeGrafter"/>
</dbReference>
<evidence type="ECO:0000256" key="2">
    <source>
        <dbReference type="ARBA" id="ARBA00022723"/>
    </source>
</evidence>
<dbReference type="EMBL" id="HBEG01021696">
    <property type="protein sequence ID" value="CAD8357752.1"/>
    <property type="molecule type" value="Transcribed_RNA"/>
</dbReference>
<comment type="cofactor">
    <cofactor evidence="1">
        <name>L-ascorbate</name>
        <dbReference type="ChEBI" id="CHEBI:38290"/>
    </cofactor>
</comment>
<evidence type="ECO:0000256" key="1">
    <source>
        <dbReference type="ARBA" id="ARBA00001961"/>
    </source>
</evidence>
<dbReference type="InterPro" id="IPR045054">
    <property type="entry name" value="P4HA-like"/>
</dbReference>
<name>A0A7S0AB81_9DINO</name>
<evidence type="ECO:0000256" key="7">
    <source>
        <dbReference type="SAM" id="SignalP"/>
    </source>
</evidence>
<organism evidence="9">
    <name type="scientific">Pyrodinium bahamense</name>
    <dbReference type="NCBI Taxonomy" id="73915"/>
    <lineage>
        <taxon>Eukaryota</taxon>
        <taxon>Sar</taxon>
        <taxon>Alveolata</taxon>
        <taxon>Dinophyceae</taxon>
        <taxon>Gonyaulacales</taxon>
        <taxon>Pyrocystaceae</taxon>
        <taxon>Pyrodinium</taxon>
    </lineage>
</organism>
<keyword evidence="3" id="KW-0223">Dioxygenase</keyword>
<feature type="domain" description="Prolyl 4-hydroxylase alpha subunit" evidence="8">
    <location>
        <begin position="175"/>
        <end position="377"/>
    </location>
</feature>
<evidence type="ECO:0000256" key="3">
    <source>
        <dbReference type="ARBA" id="ARBA00022964"/>
    </source>
</evidence>
<dbReference type="Pfam" id="PF13640">
    <property type="entry name" value="2OG-FeII_Oxy_3"/>
    <property type="match status" value="1"/>
</dbReference>
<feature type="signal peptide" evidence="7">
    <location>
        <begin position="1"/>
        <end position="17"/>
    </location>
</feature>
<reference evidence="9" key="1">
    <citation type="submission" date="2021-01" db="EMBL/GenBank/DDBJ databases">
        <authorList>
            <person name="Corre E."/>
            <person name="Pelletier E."/>
            <person name="Niang G."/>
            <person name="Scheremetjew M."/>
            <person name="Finn R."/>
            <person name="Kale V."/>
            <person name="Holt S."/>
            <person name="Cochrane G."/>
            <person name="Meng A."/>
            <person name="Brown T."/>
            <person name="Cohen L."/>
        </authorList>
    </citation>
    <scope>NUCLEOTIDE SEQUENCE</scope>
    <source>
        <strain evidence="9">Pbaha01</strain>
    </source>
</reference>
<gene>
    <name evidence="9" type="ORF">PBAH0796_LOCUS13119</name>
</gene>
<keyword evidence="5" id="KW-0408">Iron</keyword>
<keyword evidence="4" id="KW-0560">Oxidoreductase</keyword>
<dbReference type="GO" id="GO:0005506">
    <property type="term" value="F:iron ion binding"/>
    <property type="evidence" value="ECO:0007669"/>
    <property type="project" value="InterPro"/>
</dbReference>
<dbReference type="PANTHER" id="PTHR10869:SF246">
    <property type="entry name" value="TRANSMEMBRANE PROLYL 4-HYDROXYLASE"/>
    <property type="match status" value="1"/>
</dbReference>
<evidence type="ECO:0000256" key="4">
    <source>
        <dbReference type="ARBA" id="ARBA00023002"/>
    </source>
</evidence>
<evidence type="ECO:0000256" key="5">
    <source>
        <dbReference type="ARBA" id="ARBA00023004"/>
    </source>
</evidence>
<dbReference type="AlphaFoldDB" id="A0A7S0AB81"/>
<dbReference type="Gene3D" id="2.60.120.620">
    <property type="entry name" value="q2cbj1_9rhob like domain"/>
    <property type="match status" value="1"/>
</dbReference>